<dbReference type="PANTHER" id="PTHR11884">
    <property type="entry name" value="SELECTIN LIGAND RELATED"/>
    <property type="match status" value="1"/>
</dbReference>
<sequence>MMKSVSTALLGVGLMLGATSFNASAQDTARGVFQACEPEIKAHCSEVTPGEGRIFACMYAYEDKLSAKCSHAIDDLADAMDFLFANANEALAICAPDIEAQCSETEVGGGRILTCLSEKQDKVGAECKQVIDVFSEKFGLKDDGS</sequence>
<accession>A0A1I7BBB2</accession>
<name>A0A1I7BBB2_9HYPH</name>
<evidence type="ECO:0000313" key="3">
    <source>
        <dbReference type="Proteomes" id="UP000183371"/>
    </source>
</evidence>
<evidence type="ECO:0000313" key="2">
    <source>
        <dbReference type="EMBL" id="SFT84495.1"/>
    </source>
</evidence>
<organism evidence="2 3">
    <name type="scientific">Pseudovibrio denitrificans</name>
    <dbReference type="NCBI Taxonomy" id="258256"/>
    <lineage>
        <taxon>Bacteria</taxon>
        <taxon>Pseudomonadati</taxon>
        <taxon>Pseudomonadota</taxon>
        <taxon>Alphaproteobacteria</taxon>
        <taxon>Hyphomicrobiales</taxon>
        <taxon>Stappiaceae</taxon>
        <taxon>Pseudovibrio</taxon>
    </lineage>
</organism>
<dbReference type="InterPro" id="IPR039728">
    <property type="entry name" value="GLG1"/>
</dbReference>
<proteinExistence type="predicted"/>
<evidence type="ECO:0000256" key="1">
    <source>
        <dbReference type="SAM" id="SignalP"/>
    </source>
</evidence>
<gene>
    <name evidence="2" type="ORF">SAMN05444141_103838</name>
</gene>
<keyword evidence="1" id="KW-0732">Signal</keyword>
<reference evidence="3" key="1">
    <citation type="submission" date="2016-10" db="EMBL/GenBank/DDBJ databases">
        <authorList>
            <person name="Varghese N."/>
            <person name="Submissions S."/>
        </authorList>
    </citation>
    <scope>NUCLEOTIDE SEQUENCE [LARGE SCALE GENOMIC DNA]</scope>
    <source>
        <strain evidence="3">DSM 17465</strain>
    </source>
</reference>
<keyword evidence="3" id="KW-1185">Reference proteome</keyword>
<feature type="chain" id="PRO_5010275097" evidence="1">
    <location>
        <begin position="26"/>
        <end position="145"/>
    </location>
</feature>
<dbReference type="Proteomes" id="UP000183371">
    <property type="component" value="Unassembled WGS sequence"/>
</dbReference>
<protein>
    <submittedName>
        <fullName evidence="2">Cysteine rich repeat-containing protein</fullName>
    </submittedName>
</protein>
<dbReference type="RefSeq" id="WP_054783050.1">
    <property type="nucleotide sequence ID" value="NZ_FPBD01000003.1"/>
</dbReference>
<feature type="signal peptide" evidence="1">
    <location>
        <begin position="1"/>
        <end position="25"/>
    </location>
</feature>
<dbReference type="EMBL" id="FPBD01000003">
    <property type="protein sequence ID" value="SFT84495.1"/>
    <property type="molecule type" value="Genomic_DNA"/>
</dbReference>
<dbReference type="InterPro" id="IPR001893">
    <property type="entry name" value="Cys-rich_GLG1_repeat"/>
</dbReference>
<dbReference type="GO" id="GO:0016020">
    <property type="term" value="C:membrane"/>
    <property type="evidence" value="ECO:0007669"/>
    <property type="project" value="InterPro"/>
</dbReference>
<dbReference type="Pfam" id="PF00839">
    <property type="entry name" value="Cys_rich_FGFR"/>
    <property type="match status" value="1"/>
</dbReference>
<dbReference type="AlphaFoldDB" id="A0A1I7BBB2"/>
<dbReference type="PANTHER" id="PTHR11884:SF1">
    <property type="entry name" value="GOLGI APPARATUS PROTEIN 1"/>
    <property type="match status" value="1"/>
</dbReference>